<gene>
    <name evidence="3" type="ORF">TeGR_g14885</name>
</gene>
<dbReference type="Gene3D" id="1.25.10.10">
    <property type="entry name" value="Leucine-rich Repeat Variant"/>
    <property type="match status" value="1"/>
</dbReference>
<dbReference type="InterPro" id="IPR011989">
    <property type="entry name" value="ARM-like"/>
</dbReference>
<keyword evidence="4" id="KW-1185">Reference proteome</keyword>
<dbReference type="EMBL" id="BRYB01006506">
    <property type="protein sequence ID" value="GMI50489.1"/>
    <property type="molecule type" value="Genomic_DNA"/>
</dbReference>
<dbReference type="PANTHER" id="PTHR12696">
    <property type="entry name" value="TIP120"/>
    <property type="match status" value="1"/>
</dbReference>
<proteinExistence type="predicted"/>
<reference evidence="3 4" key="1">
    <citation type="journal article" date="2023" name="Commun. Biol.">
        <title>Genome analysis of Parmales, the sister group of diatoms, reveals the evolutionary specialization of diatoms from phago-mixotrophs to photoautotrophs.</title>
        <authorList>
            <person name="Ban H."/>
            <person name="Sato S."/>
            <person name="Yoshikawa S."/>
            <person name="Yamada K."/>
            <person name="Nakamura Y."/>
            <person name="Ichinomiya M."/>
            <person name="Sato N."/>
            <person name="Blanc-Mathieu R."/>
            <person name="Endo H."/>
            <person name="Kuwata A."/>
            <person name="Ogata H."/>
        </authorList>
    </citation>
    <scope>NUCLEOTIDE SEQUENCE [LARGE SCALE GENOMIC DNA]</scope>
</reference>
<comment type="caution">
    <text evidence="3">The sequence shown here is derived from an EMBL/GenBank/DDBJ whole genome shotgun (WGS) entry which is preliminary data.</text>
</comment>
<sequence length="220" mass="23479">MSTTSVSKLLEQMSNYDKDERYMACSDLHNQVVSSTTQFDASLERRICAAVLLRLDDANNDVQSIAVKTLGAILLKVRDNAVLTIADALTKSMFDDSKAALRDIYTIGLKKLLVTVPAKTGGPVAHSLVQRLLGGVSQGADQSVTLSCLSCLADCLDRFPSHLADSHESIMATALHQLQFGEGGVVKKKVIGMMGVIAGAVSDALLGRLVETLLTLMNGE</sequence>
<keyword evidence="1" id="KW-0677">Repeat</keyword>
<dbReference type="InterPro" id="IPR016024">
    <property type="entry name" value="ARM-type_fold"/>
</dbReference>
<keyword evidence="2" id="KW-0833">Ubl conjugation pathway</keyword>
<evidence type="ECO:0000313" key="3">
    <source>
        <dbReference type="EMBL" id="GMI50489.1"/>
    </source>
</evidence>
<organism evidence="3 4">
    <name type="scientific">Tetraparma gracilis</name>
    <dbReference type="NCBI Taxonomy" id="2962635"/>
    <lineage>
        <taxon>Eukaryota</taxon>
        <taxon>Sar</taxon>
        <taxon>Stramenopiles</taxon>
        <taxon>Ochrophyta</taxon>
        <taxon>Bolidophyceae</taxon>
        <taxon>Parmales</taxon>
        <taxon>Triparmaceae</taxon>
        <taxon>Tetraparma</taxon>
    </lineage>
</organism>
<evidence type="ECO:0000313" key="4">
    <source>
        <dbReference type="Proteomes" id="UP001165060"/>
    </source>
</evidence>
<dbReference type="Proteomes" id="UP001165060">
    <property type="component" value="Unassembled WGS sequence"/>
</dbReference>
<name>A0ABQ6N8J3_9STRA</name>
<protein>
    <submittedName>
        <fullName evidence="3">Uncharacterized protein</fullName>
    </submittedName>
</protein>
<dbReference type="SUPFAM" id="SSF48371">
    <property type="entry name" value="ARM repeat"/>
    <property type="match status" value="1"/>
</dbReference>
<accession>A0ABQ6N8J3</accession>
<evidence type="ECO:0000256" key="1">
    <source>
        <dbReference type="ARBA" id="ARBA00022737"/>
    </source>
</evidence>
<dbReference type="InterPro" id="IPR039852">
    <property type="entry name" value="CAND1/CAND2"/>
</dbReference>
<evidence type="ECO:0000256" key="2">
    <source>
        <dbReference type="ARBA" id="ARBA00022786"/>
    </source>
</evidence>